<keyword evidence="14 20" id="KW-0012">Acyltransferase</keyword>
<dbReference type="PROSITE" id="PS00599">
    <property type="entry name" value="AA_TRANSFER_CLASS_2"/>
    <property type="match status" value="1"/>
</dbReference>
<dbReference type="GO" id="GO:0005759">
    <property type="term" value="C:mitochondrial matrix"/>
    <property type="evidence" value="ECO:0007669"/>
    <property type="project" value="InterPro"/>
</dbReference>
<evidence type="ECO:0000256" key="18">
    <source>
        <dbReference type="ARBA" id="ARBA00049013"/>
    </source>
</evidence>
<dbReference type="GO" id="GO:0003870">
    <property type="term" value="F:5-aminolevulinate synthase activity"/>
    <property type="evidence" value="ECO:0007669"/>
    <property type="project" value="UniProtKB-EC"/>
</dbReference>
<evidence type="ECO:0000256" key="8">
    <source>
        <dbReference type="ARBA" id="ARBA00022792"/>
    </source>
</evidence>
<dbReference type="AlphaFoldDB" id="A0A914AXM2"/>
<comment type="pathway">
    <text evidence="4 20">Porphyrin-containing compound metabolism; protoporphyrin-IX biosynthesis; 5-aminolevulinate from glycine: step 1/1.</text>
</comment>
<dbReference type="GO" id="GO:0006782">
    <property type="term" value="P:protoporphyrinogen IX biosynthetic process"/>
    <property type="evidence" value="ECO:0007669"/>
    <property type="project" value="UniProtKB-UniRule"/>
</dbReference>
<dbReference type="GO" id="GO:0048821">
    <property type="term" value="P:erythrocyte development"/>
    <property type="evidence" value="ECO:0007669"/>
    <property type="project" value="TreeGrafter"/>
</dbReference>
<reference evidence="24" key="1">
    <citation type="submission" date="2022-11" db="UniProtKB">
        <authorList>
            <consortium name="EnsemblMetazoa"/>
        </authorList>
    </citation>
    <scope>IDENTIFICATION</scope>
</reference>
<evidence type="ECO:0000256" key="12">
    <source>
        <dbReference type="ARBA" id="ARBA00023133"/>
    </source>
</evidence>
<dbReference type="InterPro" id="IPR004839">
    <property type="entry name" value="Aminotransferase_I/II_large"/>
</dbReference>
<evidence type="ECO:0000256" key="21">
    <source>
        <dbReference type="SAM" id="MobiDB-lite"/>
    </source>
</evidence>
<dbReference type="PANTHER" id="PTHR13693:SF102">
    <property type="entry name" value="2-AMINO-3-KETOBUTYRATE COENZYME A LIGASE, MITOCHONDRIAL"/>
    <property type="match status" value="1"/>
</dbReference>
<dbReference type="CDD" id="cd06454">
    <property type="entry name" value="KBL_like"/>
    <property type="match status" value="1"/>
</dbReference>
<keyword evidence="13" id="KW-0472">Membrane</keyword>
<feature type="domain" description="5-aminolevulinate synthase presequence" evidence="23">
    <location>
        <begin position="6"/>
        <end position="85"/>
    </location>
</feature>
<organism evidence="24 25">
    <name type="scientific">Patiria miniata</name>
    <name type="common">Bat star</name>
    <name type="synonym">Asterina miniata</name>
    <dbReference type="NCBI Taxonomy" id="46514"/>
    <lineage>
        <taxon>Eukaryota</taxon>
        <taxon>Metazoa</taxon>
        <taxon>Echinodermata</taxon>
        <taxon>Eleutherozoa</taxon>
        <taxon>Asterozoa</taxon>
        <taxon>Asteroidea</taxon>
        <taxon>Valvatacea</taxon>
        <taxon>Valvatida</taxon>
        <taxon>Asterinidae</taxon>
        <taxon>Patiria</taxon>
    </lineage>
</organism>
<dbReference type="RefSeq" id="XP_038068438.1">
    <property type="nucleotide sequence ID" value="XM_038212510.1"/>
</dbReference>
<dbReference type="InterPro" id="IPR001917">
    <property type="entry name" value="Aminotrans_II_pyridoxalP_BS"/>
</dbReference>
<dbReference type="InterPro" id="IPR015118">
    <property type="entry name" value="5aminolev_synth_preseq"/>
</dbReference>
<dbReference type="EnsemblMetazoa" id="XM_038212510.1">
    <property type="protein sequence ID" value="XP_038068438.1"/>
    <property type="gene ID" value="LOC119737875"/>
</dbReference>
<comment type="cofactor">
    <cofactor evidence="1 19">
        <name>pyridoxal 5'-phosphate</name>
        <dbReference type="ChEBI" id="CHEBI:597326"/>
    </cofactor>
</comment>
<sequence length="610" mass="67560">MAHLAILKCPFLSRLPHGFAKRAGTSLFTYSEKCPVMNQLLARHVSKKQAEEDDSQQENNNNNEQEKGSIPPSPGASKCPFLANMEDSRKLTRIIDSDLIDSSDKETVVKASRAKSDKASNKDDADFIKDNGTFDYTKFLHDKVAAKKRDHTYRIFKKVNRMAEAFPYAEEYSQHDGEESQPISIWCSNDYLGMSRHPKVTQAVMEAVKKHGTGAGGTRNISGNSTYHEQLEASIAKLHQKEAGLLFTSCYVANDSTLYTLAKSLPGCTIYSDSGNHASMIQGIRNSGVPRFIFRHNDAAHLEELLQKSDRSKPKIVAFETVHSMTGDVSPLKELCDVAHRYGAITFVDEVHAVGLYGDHGAGVGEREGCLDDIDIISGTLGKAYGMIGGYIAGDSDLIDMVRSYAAGFIFTTALPPMILAGAIASIDVLSSEEGRTLRIRHQKSVKELHHKLKQAGLPVIDCPSHIIPIHVGDSETSTKVANHLLVKYGMYVQAINPPTVAPGEERLRIAPTPFHTPDMMDQFVSSLVVAWTECGLTLEPEIRPLELEQLTLGPEQHLLEPERRQPEPKPSLECRFCKDFRPFDMLSHLEREFFLNGIMKPAVRVSIAE</sequence>
<evidence type="ECO:0000256" key="20">
    <source>
        <dbReference type="RuleBase" id="RU910713"/>
    </source>
</evidence>
<evidence type="ECO:0000256" key="15">
    <source>
        <dbReference type="ARBA" id="ARBA00031691"/>
    </source>
</evidence>
<evidence type="ECO:0000313" key="24">
    <source>
        <dbReference type="EnsemblMetazoa" id="XP_038068438.1"/>
    </source>
</evidence>
<dbReference type="RefSeq" id="XP_038068440.1">
    <property type="nucleotide sequence ID" value="XM_038212512.1"/>
</dbReference>
<evidence type="ECO:0000256" key="19">
    <source>
        <dbReference type="RuleBase" id="RU003693"/>
    </source>
</evidence>
<evidence type="ECO:0000256" key="9">
    <source>
        <dbReference type="ARBA" id="ARBA00022898"/>
    </source>
</evidence>
<dbReference type="GeneID" id="119737875"/>
<keyword evidence="11" id="KW-0496">Mitochondrion</keyword>
<dbReference type="InterPro" id="IPR015424">
    <property type="entry name" value="PyrdxlP-dep_Trfase"/>
</dbReference>
<evidence type="ECO:0000256" key="13">
    <source>
        <dbReference type="ARBA" id="ARBA00023136"/>
    </source>
</evidence>
<evidence type="ECO:0000256" key="1">
    <source>
        <dbReference type="ARBA" id="ARBA00001933"/>
    </source>
</evidence>
<dbReference type="Gene3D" id="3.90.1150.10">
    <property type="entry name" value="Aspartate Aminotransferase, domain 1"/>
    <property type="match status" value="1"/>
</dbReference>
<dbReference type="Pfam" id="PF09029">
    <property type="entry name" value="Preseq_ALAS"/>
    <property type="match status" value="1"/>
</dbReference>
<comment type="subcellular location">
    <subcellularLocation>
        <location evidence="2">Membrane</location>
        <topology evidence="2">Peripheral membrane protein</topology>
    </subcellularLocation>
    <subcellularLocation>
        <location evidence="3">Mitochondrion inner membrane</location>
    </subcellularLocation>
</comment>
<evidence type="ECO:0000256" key="4">
    <source>
        <dbReference type="ARBA" id="ARBA00005029"/>
    </source>
</evidence>
<comment type="similarity">
    <text evidence="5 19">Belongs to the class-II pyridoxal-phosphate-dependent aminotransferase family.</text>
</comment>
<evidence type="ECO:0000259" key="23">
    <source>
        <dbReference type="Pfam" id="PF09029"/>
    </source>
</evidence>
<dbReference type="EC" id="2.3.1.37" evidence="6 20"/>
<dbReference type="EnsemblMetazoa" id="XM_038212512.1">
    <property type="protein sequence ID" value="XP_038068440.1"/>
    <property type="gene ID" value="LOC119737875"/>
</dbReference>
<feature type="region of interest" description="Disordered" evidence="21">
    <location>
        <begin position="45"/>
        <end position="79"/>
    </location>
</feature>
<dbReference type="InterPro" id="IPR050087">
    <property type="entry name" value="AON_synthase_class-II"/>
</dbReference>
<evidence type="ECO:0000256" key="6">
    <source>
        <dbReference type="ARBA" id="ARBA00013257"/>
    </source>
</evidence>
<evidence type="ECO:0000256" key="17">
    <source>
        <dbReference type="ARBA" id="ARBA00032773"/>
    </source>
</evidence>
<keyword evidence="8" id="KW-0999">Mitochondrion inner membrane</keyword>
<dbReference type="InterPro" id="IPR015421">
    <property type="entry name" value="PyrdxlP-dep_Trfase_major"/>
</dbReference>
<evidence type="ECO:0000256" key="7">
    <source>
        <dbReference type="ARBA" id="ARBA00022679"/>
    </source>
</evidence>
<evidence type="ECO:0000256" key="3">
    <source>
        <dbReference type="ARBA" id="ARBA00004273"/>
    </source>
</evidence>
<dbReference type="InterPro" id="IPR015422">
    <property type="entry name" value="PyrdxlP-dep_Trfase_small"/>
</dbReference>
<keyword evidence="12 20" id="KW-0350">Heme biosynthesis</keyword>
<evidence type="ECO:0000256" key="14">
    <source>
        <dbReference type="ARBA" id="ARBA00023315"/>
    </source>
</evidence>
<dbReference type="OMA" id="CYVQPIN"/>
<dbReference type="EnsemblMetazoa" id="XM_038212511.1">
    <property type="protein sequence ID" value="XP_038068439.1"/>
    <property type="gene ID" value="LOC119737875"/>
</dbReference>
<dbReference type="Proteomes" id="UP000887568">
    <property type="component" value="Unplaced"/>
</dbReference>
<dbReference type="OrthoDB" id="10263824at2759"/>
<comment type="catalytic activity">
    <reaction evidence="18">
        <text>succinyl-CoA + glycine + H(+) = 5-aminolevulinate + CO2 + CoA</text>
        <dbReference type="Rhea" id="RHEA:12921"/>
        <dbReference type="ChEBI" id="CHEBI:15378"/>
        <dbReference type="ChEBI" id="CHEBI:16526"/>
        <dbReference type="ChEBI" id="CHEBI:57287"/>
        <dbReference type="ChEBI" id="CHEBI:57292"/>
        <dbReference type="ChEBI" id="CHEBI:57305"/>
        <dbReference type="ChEBI" id="CHEBI:356416"/>
        <dbReference type="EC" id="2.3.1.37"/>
    </reaction>
    <physiologicalReaction direction="left-to-right" evidence="18">
        <dbReference type="Rhea" id="RHEA:12922"/>
    </physiologicalReaction>
</comment>
<evidence type="ECO:0000256" key="16">
    <source>
        <dbReference type="ARBA" id="ARBA00031945"/>
    </source>
</evidence>
<evidence type="ECO:0000256" key="11">
    <source>
        <dbReference type="ARBA" id="ARBA00023128"/>
    </source>
</evidence>
<proteinExistence type="inferred from homology"/>
<keyword evidence="10" id="KW-0809">Transit peptide</keyword>
<name>A0A914AXM2_PATMI</name>
<evidence type="ECO:0000256" key="5">
    <source>
        <dbReference type="ARBA" id="ARBA00008392"/>
    </source>
</evidence>
<keyword evidence="25" id="KW-1185">Reference proteome</keyword>
<accession>A0A914AXM2</accession>
<dbReference type="Gene3D" id="3.40.640.10">
    <property type="entry name" value="Type I PLP-dependent aspartate aminotransferase-like (Major domain)"/>
    <property type="match status" value="1"/>
</dbReference>
<dbReference type="GO" id="GO:0005743">
    <property type="term" value="C:mitochondrial inner membrane"/>
    <property type="evidence" value="ECO:0007669"/>
    <property type="project" value="UniProtKB-SubCell"/>
</dbReference>
<dbReference type="GO" id="GO:0042541">
    <property type="term" value="P:hemoglobin biosynthetic process"/>
    <property type="evidence" value="ECO:0007669"/>
    <property type="project" value="TreeGrafter"/>
</dbReference>
<dbReference type="GO" id="GO:0030170">
    <property type="term" value="F:pyridoxal phosphate binding"/>
    <property type="evidence" value="ECO:0007669"/>
    <property type="project" value="UniProtKB-UniRule"/>
</dbReference>
<dbReference type="InterPro" id="IPR010961">
    <property type="entry name" value="4pyrrol_synth_NH2levulA_synth"/>
</dbReference>
<protein>
    <recommendedName>
        <fullName evidence="6 20">5-aminolevulinate synthase</fullName>
        <ecNumber evidence="6 20">2.3.1.37</ecNumber>
    </recommendedName>
    <alternativeName>
        <fullName evidence="15 20">5-aminolevulinic acid synthase</fullName>
    </alternativeName>
    <alternativeName>
        <fullName evidence="16 20">Delta-ALA synthase</fullName>
    </alternativeName>
    <alternativeName>
        <fullName evidence="17 20">Delta-aminolevulinate synthase</fullName>
    </alternativeName>
</protein>
<dbReference type="RefSeq" id="XP_038068439.1">
    <property type="nucleotide sequence ID" value="XM_038212511.1"/>
</dbReference>
<keyword evidence="7 20" id="KW-0808">Transferase</keyword>
<evidence type="ECO:0000256" key="10">
    <source>
        <dbReference type="ARBA" id="ARBA00022946"/>
    </source>
</evidence>
<dbReference type="NCBIfam" id="TIGR01821">
    <property type="entry name" value="5aminolev_synth"/>
    <property type="match status" value="1"/>
</dbReference>
<dbReference type="SUPFAM" id="SSF53383">
    <property type="entry name" value="PLP-dependent transferases"/>
    <property type="match status" value="1"/>
</dbReference>
<feature type="domain" description="Aminotransferase class I/classII large" evidence="22">
    <location>
        <begin position="186"/>
        <end position="528"/>
    </location>
</feature>
<dbReference type="PANTHER" id="PTHR13693">
    <property type="entry name" value="CLASS II AMINOTRANSFERASE/8-AMINO-7-OXONONANOATE SYNTHASE"/>
    <property type="match status" value="1"/>
</dbReference>
<evidence type="ECO:0000313" key="25">
    <source>
        <dbReference type="Proteomes" id="UP000887568"/>
    </source>
</evidence>
<dbReference type="Pfam" id="PF00155">
    <property type="entry name" value="Aminotran_1_2"/>
    <property type="match status" value="1"/>
</dbReference>
<keyword evidence="9 19" id="KW-0663">Pyridoxal phosphate</keyword>
<evidence type="ECO:0000259" key="22">
    <source>
        <dbReference type="Pfam" id="PF00155"/>
    </source>
</evidence>
<dbReference type="FunFam" id="3.40.640.10:FF:000006">
    <property type="entry name" value="5-aminolevulinate synthase, mitochondrial"/>
    <property type="match status" value="1"/>
</dbReference>
<evidence type="ECO:0000256" key="2">
    <source>
        <dbReference type="ARBA" id="ARBA00004170"/>
    </source>
</evidence>